<dbReference type="InterPro" id="IPR011057">
    <property type="entry name" value="Mss4-like_sf"/>
</dbReference>
<dbReference type="EMBL" id="JANKHH010000001">
    <property type="protein sequence ID" value="MCR2832537.1"/>
    <property type="molecule type" value="Genomic_DNA"/>
</dbReference>
<comment type="similarity">
    <text evidence="1">Belongs to the Gfa family.</text>
</comment>
<sequence>MSGITGHCSCGSVQLNVLPPFPELHICHCSQCRQSNGSAFNLALVLQSEQVDWLTRDTLIEFESSPGKLRSFCRDCGSPVYSRREDLPATFRLRAGLFANLPKPETFTQGYRNSAWPWADELFALTASNQELSL</sequence>
<evidence type="ECO:0000256" key="4">
    <source>
        <dbReference type="ARBA" id="ARBA00023239"/>
    </source>
</evidence>
<evidence type="ECO:0000313" key="7">
    <source>
        <dbReference type="Proteomes" id="UP001206067"/>
    </source>
</evidence>
<dbReference type="PROSITE" id="PS51891">
    <property type="entry name" value="CENP_V_GFA"/>
    <property type="match status" value="1"/>
</dbReference>
<dbReference type="Gene3D" id="3.90.1590.10">
    <property type="entry name" value="glutathione-dependent formaldehyde- activating enzyme (gfa)"/>
    <property type="match status" value="1"/>
</dbReference>
<comment type="caution">
    <text evidence="6">The sequence shown here is derived from an EMBL/GenBank/DDBJ whole genome shotgun (WGS) entry which is preliminary data.</text>
</comment>
<evidence type="ECO:0000256" key="2">
    <source>
        <dbReference type="ARBA" id="ARBA00022723"/>
    </source>
</evidence>
<dbReference type="RefSeq" id="WP_257594301.1">
    <property type="nucleotide sequence ID" value="NZ_JANKHH010000001.1"/>
</dbReference>
<dbReference type="InterPro" id="IPR006913">
    <property type="entry name" value="CENP-V/GFA"/>
</dbReference>
<evidence type="ECO:0000256" key="1">
    <source>
        <dbReference type="ARBA" id="ARBA00005495"/>
    </source>
</evidence>
<keyword evidence="3" id="KW-0862">Zinc</keyword>
<reference evidence="6 7" key="1">
    <citation type="submission" date="2022-08" db="EMBL/GenBank/DDBJ databases">
        <title>Polyphasic taxonomy analysis of Qipengyuania sp.RS5-5.</title>
        <authorList>
            <person name="Xamxidin M."/>
            <person name="Wu M."/>
        </authorList>
    </citation>
    <scope>NUCLEOTIDE SEQUENCE [LARGE SCALE GENOMIC DNA]</scope>
    <source>
        <strain evidence="6 7">RS5-5</strain>
    </source>
</reference>
<dbReference type="Pfam" id="PF04828">
    <property type="entry name" value="GFA"/>
    <property type="match status" value="1"/>
</dbReference>
<gene>
    <name evidence="6" type="ORF">NSO95_01140</name>
</gene>
<proteinExistence type="inferred from homology"/>
<dbReference type="PANTHER" id="PTHR33337:SF40">
    <property type="entry name" value="CENP-V_GFA DOMAIN-CONTAINING PROTEIN-RELATED"/>
    <property type="match status" value="1"/>
</dbReference>
<evidence type="ECO:0000313" key="6">
    <source>
        <dbReference type="EMBL" id="MCR2832537.1"/>
    </source>
</evidence>
<keyword evidence="7" id="KW-1185">Reference proteome</keyword>
<accession>A0ABT1XMR4</accession>
<dbReference type="SUPFAM" id="SSF51316">
    <property type="entry name" value="Mss4-like"/>
    <property type="match status" value="1"/>
</dbReference>
<evidence type="ECO:0000256" key="3">
    <source>
        <dbReference type="ARBA" id="ARBA00022833"/>
    </source>
</evidence>
<dbReference type="Proteomes" id="UP001206067">
    <property type="component" value="Unassembled WGS sequence"/>
</dbReference>
<organism evidence="6 7">
    <name type="scientific">Parerythrobacter lacustris</name>
    <dbReference type="NCBI Taxonomy" id="2969984"/>
    <lineage>
        <taxon>Bacteria</taxon>
        <taxon>Pseudomonadati</taxon>
        <taxon>Pseudomonadota</taxon>
        <taxon>Alphaproteobacteria</taxon>
        <taxon>Sphingomonadales</taxon>
        <taxon>Erythrobacteraceae</taxon>
        <taxon>Parerythrobacter</taxon>
    </lineage>
</organism>
<feature type="domain" description="CENP-V/GFA" evidence="5">
    <location>
        <begin position="4"/>
        <end position="112"/>
    </location>
</feature>
<name>A0ABT1XMR4_9SPHN</name>
<keyword evidence="4" id="KW-0456">Lyase</keyword>
<keyword evidence="2" id="KW-0479">Metal-binding</keyword>
<evidence type="ECO:0000259" key="5">
    <source>
        <dbReference type="PROSITE" id="PS51891"/>
    </source>
</evidence>
<protein>
    <submittedName>
        <fullName evidence="6">GFA family protein</fullName>
    </submittedName>
</protein>
<dbReference type="PANTHER" id="PTHR33337">
    <property type="entry name" value="GFA DOMAIN-CONTAINING PROTEIN"/>
    <property type="match status" value="1"/>
</dbReference>